<gene>
    <name evidence="14" type="primary">sdaA</name>
    <name evidence="14" type="ORF">TTHT_0142</name>
</gene>
<evidence type="ECO:0000259" key="13">
    <source>
        <dbReference type="Pfam" id="PF03315"/>
    </source>
</evidence>
<evidence type="ECO:0000256" key="2">
    <source>
        <dbReference type="ARBA" id="ARBA00004742"/>
    </source>
</evidence>
<evidence type="ECO:0000256" key="11">
    <source>
        <dbReference type="RuleBase" id="RU366059"/>
    </source>
</evidence>
<evidence type="ECO:0000313" key="15">
    <source>
        <dbReference type="Proteomes" id="UP000595564"/>
    </source>
</evidence>
<dbReference type="Gene3D" id="3.30.1330.90">
    <property type="entry name" value="D-3-phosphoglycerate dehydrogenase, domain 3"/>
    <property type="match status" value="2"/>
</dbReference>
<sequence>MDTIKQLYKIGHGPSSSHTMGPLFAAEKFVSMCKDCDFFKVTLYGSLALTGKGHFTDIALIDYFTSINKKVEIIWKPDEFLPLHPNGMKFEGYDKNYNFVRDWVVYSVGGGAIKDEKDFDNPPASIYPLTKMDDILEWCEKTGAPLWEYVENYEEKDIWDYLEEVWDTMVDSIKRGLKHEGVLPGELHLQRKAASYFMKSKNSGLFLKSFGLVASYALAVAEENASANIVVTAPTCGSSGVLPAVLYFLKKYHRIDKERILKAIATAGLIGNLVKENASISGAEVGCQGEIGTACAMASAAATQLLGGTVAQIEYAAEMGMEHHLGLTCDPVGGYVQIPCIERNAFAAGRALQCATYSLFSDGRHRISFDEVVITMKETGLSLPSCYKETGTCGLARHWLDSENRKKQT</sequence>
<comment type="cofactor">
    <cofactor evidence="1 11">
        <name>[4Fe-4S] cluster</name>
        <dbReference type="ChEBI" id="CHEBI:49883"/>
    </cofactor>
</comment>
<name>A0A7R6SYE3_9BACT</name>
<comment type="pathway">
    <text evidence="2">Carbohydrate biosynthesis; gluconeogenesis.</text>
</comment>
<dbReference type="GO" id="GO:0003941">
    <property type="term" value="F:L-serine ammonia-lyase activity"/>
    <property type="evidence" value="ECO:0007669"/>
    <property type="project" value="UniProtKB-UniRule"/>
</dbReference>
<dbReference type="PANTHER" id="PTHR30182">
    <property type="entry name" value="L-SERINE DEHYDRATASE"/>
    <property type="match status" value="1"/>
</dbReference>
<dbReference type="PANTHER" id="PTHR30182:SF1">
    <property type="entry name" value="L-SERINE DEHYDRATASE 1"/>
    <property type="match status" value="1"/>
</dbReference>
<dbReference type="Proteomes" id="UP000595564">
    <property type="component" value="Chromosome"/>
</dbReference>
<keyword evidence="8 11" id="KW-0411">Iron-sulfur</keyword>
<evidence type="ECO:0000256" key="8">
    <source>
        <dbReference type="ARBA" id="ARBA00023014"/>
    </source>
</evidence>
<organism evidence="14 15">
    <name type="scientific">Thermotomaculum hydrothermale</name>
    <dbReference type="NCBI Taxonomy" id="981385"/>
    <lineage>
        <taxon>Bacteria</taxon>
        <taxon>Pseudomonadati</taxon>
        <taxon>Acidobacteriota</taxon>
        <taxon>Holophagae</taxon>
        <taxon>Thermotomaculales</taxon>
        <taxon>Thermotomaculaceae</taxon>
        <taxon>Thermotomaculum</taxon>
    </lineage>
</organism>
<dbReference type="GO" id="GO:0006094">
    <property type="term" value="P:gluconeogenesis"/>
    <property type="evidence" value="ECO:0007669"/>
    <property type="project" value="UniProtKB-KW"/>
</dbReference>
<feature type="domain" description="Serine dehydratase beta chain" evidence="13">
    <location>
        <begin position="67"/>
        <end position="117"/>
    </location>
</feature>
<keyword evidence="6 11" id="KW-0479">Metal-binding</keyword>
<dbReference type="EC" id="4.3.1.17" evidence="11"/>
<proteinExistence type="inferred from homology"/>
<accession>A0A7R6SYE3</accession>
<keyword evidence="4 11" id="KW-0312">Gluconeogenesis</keyword>
<dbReference type="KEGG" id="thyd:TTHT_0142"/>
<keyword evidence="5 11" id="KW-0004">4Fe-4S</keyword>
<comment type="catalytic activity">
    <reaction evidence="10 11">
        <text>L-serine = pyruvate + NH4(+)</text>
        <dbReference type="Rhea" id="RHEA:19169"/>
        <dbReference type="ChEBI" id="CHEBI:15361"/>
        <dbReference type="ChEBI" id="CHEBI:28938"/>
        <dbReference type="ChEBI" id="CHEBI:33384"/>
        <dbReference type="EC" id="4.3.1.17"/>
    </reaction>
</comment>
<evidence type="ECO:0000256" key="7">
    <source>
        <dbReference type="ARBA" id="ARBA00023004"/>
    </source>
</evidence>
<evidence type="ECO:0000256" key="9">
    <source>
        <dbReference type="ARBA" id="ARBA00023239"/>
    </source>
</evidence>
<dbReference type="InterPro" id="IPR005130">
    <property type="entry name" value="Ser_deHydtase-like_asu"/>
</dbReference>
<dbReference type="InterPro" id="IPR005131">
    <property type="entry name" value="Ser_deHydtase_bsu"/>
</dbReference>
<feature type="domain" description="Serine dehydratase beta chain" evidence="13">
    <location>
        <begin position="5"/>
        <end position="61"/>
    </location>
</feature>
<evidence type="ECO:0000256" key="5">
    <source>
        <dbReference type="ARBA" id="ARBA00022485"/>
    </source>
</evidence>
<dbReference type="SUPFAM" id="SSF143548">
    <property type="entry name" value="Serine metabolism enzymes domain"/>
    <property type="match status" value="1"/>
</dbReference>
<evidence type="ECO:0000256" key="10">
    <source>
        <dbReference type="ARBA" id="ARBA00049406"/>
    </source>
</evidence>
<keyword evidence="15" id="KW-1185">Reference proteome</keyword>
<dbReference type="EMBL" id="AP017470">
    <property type="protein sequence ID" value="BBB31785.1"/>
    <property type="molecule type" value="Genomic_DNA"/>
</dbReference>
<evidence type="ECO:0000256" key="1">
    <source>
        <dbReference type="ARBA" id="ARBA00001966"/>
    </source>
</evidence>
<evidence type="ECO:0000259" key="12">
    <source>
        <dbReference type="Pfam" id="PF03313"/>
    </source>
</evidence>
<comment type="similarity">
    <text evidence="3 11">Belongs to the iron-sulfur dependent L-serine dehydratase family.</text>
</comment>
<dbReference type="NCBIfam" id="TIGR00720">
    <property type="entry name" value="sda_mono"/>
    <property type="match status" value="1"/>
</dbReference>
<dbReference type="InterPro" id="IPR029009">
    <property type="entry name" value="ASB_dom_sf"/>
</dbReference>
<dbReference type="GO" id="GO:0051539">
    <property type="term" value="F:4 iron, 4 sulfur cluster binding"/>
    <property type="evidence" value="ECO:0007669"/>
    <property type="project" value="UniProtKB-UniRule"/>
</dbReference>
<dbReference type="GO" id="GO:0046872">
    <property type="term" value="F:metal ion binding"/>
    <property type="evidence" value="ECO:0007669"/>
    <property type="project" value="UniProtKB-KW"/>
</dbReference>
<reference evidence="14 15" key="1">
    <citation type="journal article" date="2012" name="Extremophiles">
        <title>Thermotomaculum hydrothermale gen. nov., sp. nov., a novel heterotrophic thermophile within the phylum Acidobacteria from a deep-sea hydrothermal vent chimney in the Southern Okinawa Trough.</title>
        <authorList>
            <person name="Izumi H."/>
            <person name="Nunoura T."/>
            <person name="Miyazaki M."/>
            <person name="Mino S."/>
            <person name="Toki T."/>
            <person name="Takai K."/>
            <person name="Sako Y."/>
            <person name="Sawabe T."/>
            <person name="Nakagawa S."/>
        </authorList>
    </citation>
    <scope>NUCLEOTIDE SEQUENCE [LARGE SCALE GENOMIC DNA]</scope>
    <source>
        <strain evidence="14 15">AC55</strain>
    </source>
</reference>
<evidence type="ECO:0000256" key="6">
    <source>
        <dbReference type="ARBA" id="ARBA00022723"/>
    </source>
</evidence>
<dbReference type="Pfam" id="PF03315">
    <property type="entry name" value="SDH_beta"/>
    <property type="match status" value="2"/>
</dbReference>
<dbReference type="InterPro" id="IPR004644">
    <property type="entry name" value="Fe-S_L-Ser_mono"/>
</dbReference>
<keyword evidence="9 11" id="KW-0456">Lyase</keyword>
<feature type="domain" description="Serine dehydratase-like alpha subunit" evidence="12">
    <location>
        <begin position="154"/>
        <end position="396"/>
    </location>
</feature>
<evidence type="ECO:0000313" key="14">
    <source>
        <dbReference type="EMBL" id="BBB31785.1"/>
    </source>
</evidence>
<dbReference type="AlphaFoldDB" id="A0A7R6SYE3"/>
<dbReference type="InterPro" id="IPR051318">
    <property type="entry name" value="Fe-S_L-Ser"/>
</dbReference>
<evidence type="ECO:0000256" key="3">
    <source>
        <dbReference type="ARBA" id="ARBA00008636"/>
    </source>
</evidence>
<keyword evidence="7 11" id="KW-0408">Iron</keyword>
<dbReference type="Pfam" id="PF03313">
    <property type="entry name" value="SDH_alpha"/>
    <property type="match status" value="1"/>
</dbReference>
<evidence type="ECO:0000256" key="4">
    <source>
        <dbReference type="ARBA" id="ARBA00022432"/>
    </source>
</evidence>
<dbReference type="RefSeq" id="WP_201328116.1">
    <property type="nucleotide sequence ID" value="NZ_AP017470.1"/>
</dbReference>
<protein>
    <recommendedName>
        <fullName evidence="11">L-serine dehydratase</fullName>
        <ecNumber evidence="11">4.3.1.17</ecNumber>
    </recommendedName>
</protein>